<sequence>MIIILQKGDYIMKKIISLSLLIIISLALFTGCKDTKTYNVLIKDNNSPYSNFEDNKAKGLEVDLLDAISKEENFTINYVKDSEKDDYISASSELINENGNYDSTDSYYQKGIIFTTRDDSNINSYEQLLHQKIGVIKDSYGEDFGNQIAPQYNLTVKEYSTEKEMYGDCKNNKIVGFFDDTLTVKSAIKNGEKFKTFENEEKTDSLSLMVNKGEEKEFVKAFNSGLKQIMSNGEYEKIVNKYK</sequence>
<dbReference type="Pfam" id="PF00497">
    <property type="entry name" value="SBP_bac_3"/>
    <property type="match status" value="1"/>
</dbReference>
<gene>
    <name evidence="3" type="ORF">E5Z56_04270</name>
</gene>
<dbReference type="Gene3D" id="3.40.190.10">
    <property type="entry name" value="Periplasmic binding protein-like II"/>
    <property type="match status" value="2"/>
</dbReference>
<keyword evidence="4" id="KW-1185">Reference proteome</keyword>
<protein>
    <submittedName>
        <fullName evidence="3">Transporter substrate-binding domain-containing protein</fullName>
    </submittedName>
</protein>
<dbReference type="PANTHER" id="PTHR35936:SF17">
    <property type="entry name" value="ARGININE-BINDING EXTRACELLULAR PROTEIN ARTP"/>
    <property type="match status" value="1"/>
</dbReference>
<dbReference type="EMBL" id="CP039381">
    <property type="protein sequence ID" value="QCT06625.1"/>
    <property type="molecule type" value="Genomic_DNA"/>
</dbReference>
<keyword evidence="1" id="KW-0732">Signal</keyword>
<dbReference type="Proteomes" id="UP000301475">
    <property type="component" value="Chromosome"/>
</dbReference>
<evidence type="ECO:0000256" key="1">
    <source>
        <dbReference type="ARBA" id="ARBA00022729"/>
    </source>
</evidence>
<organism evidence="3 4">
    <name type="scientific">Ruminococcus bovis</name>
    <dbReference type="NCBI Taxonomy" id="2564099"/>
    <lineage>
        <taxon>Bacteria</taxon>
        <taxon>Bacillati</taxon>
        <taxon>Bacillota</taxon>
        <taxon>Clostridia</taxon>
        <taxon>Eubacteriales</taxon>
        <taxon>Oscillospiraceae</taxon>
        <taxon>Ruminococcus</taxon>
    </lineage>
</organism>
<name>A0A4P8XUA4_9FIRM</name>
<accession>A0A4P8XUA4</accession>
<evidence type="ECO:0000313" key="3">
    <source>
        <dbReference type="EMBL" id="QCT06625.1"/>
    </source>
</evidence>
<dbReference type="PANTHER" id="PTHR35936">
    <property type="entry name" value="MEMBRANE-BOUND LYTIC MUREIN TRANSGLYCOSYLASE F"/>
    <property type="match status" value="1"/>
</dbReference>
<dbReference type="KEGG" id="ruj:E5Z56_04270"/>
<dbReference type="SUPFAM" id="SSF53850">
    <property type="entry name" value="Periplasmic binding protein-like II"/>
    <property type="match status" value="1"/>
</dbReference>
<evidence type="ECO:0000259" key="2">
    <source>
        <dbReference type="SMART" id="SM00062"/>
    </source>
</evidence>
<dbReference type="InterPro" id="IPR001638">
    <property type="entry name" value="Solute-binding_3/MltF_N"/>
</dbReference>
<evidence type="ECO:0000313" key="4">
    <source>
        <dbReference type="Proteomes" id="UP000301475"/>
    </source>
</evidence>
<reference evidence="3 4" key="1">
    <citation type="submission" date="2019-04" db="EMBL/GenBank/DDBJ databases">
        <authorList>
            <person name="Embree M."/>
            <person name="Gaffney J.R."/>
        </authorList>
    </citation>
    <scope>NUCLEOTIDE SEQUENCE [LARGE SCALE GENOMIC DNA]</scope>
    <source>
        <strain evidence="3 4">JE7A12</strain>
    </source>
</reference>
<feature type="domain" description="Solute-binding protein family 3/N-terminal" evidence="2">
    <location>
        <begin position="37"/>
        <end position="243"/>
    </location>
</feature>
<dbReference type="SMART" id="SM00062">
    <property type="entry name" value="PBPb"/>
    <property type="match status" value="1"/>
</dbReference>
<dbReference type="PROSITE" id="PS51257">
    <property type="entry name" value="PROKAR_LIPOPROTEIN"/>
    <property type="match status" value="1"/>
</dbReference>
<dbReference type="AlphaFoldDB" id="A0A4P8XUA4"/>
<dbReference type="OrthoDB" id="9774451at2"/>
<proteinExistence type="predicted"/>